<accession>A0A6J4KHL2</accession>
<organism evidence="1">
    <name type="scientific">uncultured Coleofasciculus sp</name>
    <dbReference type="NCBI Taxonomy" id="1267456"/>
    <lineage>
        <taxon>Bacteria</taxon>
        <taxon>Bacillati</taxon>
        <taxon>Cyanobacteriota</taxon>
        <taxon>Cyanophyceae</taxon>
        <taxon>Coleofasciculales</taxon>
        <taxon>Coleofasciculaceae</taxon>
        <taxon>Coleofasciculus</taxon>
        <taxon>environmental samples</taxon>
    </lineage>
</organism>
<proteinExistence type="predicted"/>
<protein>
    <submittedName>
        <fullName evidence="1">Uncharacterized protein</fullName>
    </submittedName>
</protein>
<evidence type="ECO:0000313" key="1">
    <source>
        <dbReference type="EMBL" id="CAA9305045.1"/>
    </source>
</evidence>
<dbReference type="EMBL" id="CADCTM010000917">
    <property type="protein sequence ID" value="CAA9305045.1"/>
    <property type="molecule type" value="Genomic_DNA"/>
</dbReference>
<name>A0A6J4KHL2_9CYAN</name>
<reference evidence="1" key="1">
    <citation type="submission" date="2020-02" db="EMBL/GenBank/DDBJ databases">
        <authorList>
            <person name="Meier V. D."/>
        </authorList>
    </citation>
    <scope>NUCLEOTIDE SEQUENCE</scope>
    <source>
        <strain evidence="1">AVDCRST_MAG92</strain>
    </source>
</reference>
<gene>
    <name evidence="1" type="ORF">AVDCRST_MAG92-5406</name>
</gene>
<sequence length="68" mass="7263">MNQDDLLVQIHDMRALGGSASLSLMAGRRGADELPATEQQELALTTVEEISAGIEELVAANAVKPIFR</sequence>
<dbReference type="AlphaFoldDB" id="A0A6J4KHL2"/>